<evidence type="ECO:0000313" key="2">
    <source>
        <dbReference type="EMBL" id="QIP37325.1"/>
    </source>
</evidence>
<dbReference type="EMBL" id="CP050124">
    <property type="protein sequence ID" value="QIP37325.1"/>
    <property type="molecule type" value="Genomic_DNA"/>
</dbReference>
<reference evidence="2 3" key="1">
    <citation type="submission" date="2020-03" db="EMBL/GenBank/DDBJ databases">
        <title>Screen low temperature-resistant strains for efficient degradation of petroleum hydrocarbons under the low temperature.</title>
        <authorList>
            <person name="Wang Y."/>
            <person name="Chen J."/>
        </authorList>
    </citation>
    <scope>NUCLEOTIDE SEQUENCE [LARGE SCALE GENOMIC DNA]</scope>
    <source>
        <strain evidence="2 3">KB1</strain>
    </source>
</reference>
<feature type="region of interest" description="Disordered" evidence="1">
    <location>
        <begin position="1"/>
        <end position="23"/>
    </location>
</feature>
<evidence type="ECO:0000256" key="1">
    <source>
        <dbReference type="SAM" id="MobiDB-lite"/>
    </source>
</evidence>
<gene>
    <name evidence="2" type="ORF">G9444_0081</name>
</gene>
<name>A0A6G9CJX8_RHOER</name>
<feature type="compositionally biased region" description="Low complexity" evidence="1">
    <location>
        <begin position="1"/>
        <end position="16"/>
    </location>
</feature>
<dbReference type="Proteomes" id="UP000502345">
    <property type="component" value="Chromosome"/>
</dbReference>
<organism evidence="2 3">
    <name type="scientific">Rhodococcus erythropolis</name>
    <name type="common">Arthrobacter picolinophilus</name>
    <dbReference type="NCBI Taxonomy" id="1833"/>
    <lineage>
        <taxon>Bacteria</taxon>
        <taxon>Bacillati</taxon>
        <taxon>Actinomycetota</taxon>
        <taxon>Actinomycetes</taxon>
        <taxon>Mycobacteriales</taxon>
        <taxon>Nocardiaceae</taxon>
        <taxon>Rhodococcus</taxon>
        <taxon>Rhodococcus erythropolis group</taxon>
    </lineage>
</organism>
<dbReference type="AlphaFoldDB" id="A0A6G9CJX8"/>
<accession>A0A6G9CJX8</accession>
<sequence>MRLDFAAPNGSASGSPAKHHNHIVGPTIWGTGGAVIDVHY</sequence>
<protein>
    <submittedName>
        <fullName evidence="2">Uncharacterized protein</fullName>
    </submittedName>
</protein>
<proteinExistence type="predicted"/>
<evidence type="ECO:0000313" key="3">
    <source>
        <dbReference type="Proteomes" id="UP000502345"/>
    </source>
</evidence>